<dbReference type="InterPro" id="IPR012946">
    <property type="entry name" value="X8"/>
</dbReference>
<feature type="chain" id="PRO_5044795675" description="X8 domain-containing protein" evidence="2">
    <location>
        <begin position="23"/>
        <end position="128"/>
    </location>
</feature>
<organism evidence="4 5">
    <name type="scientific">Castilleja foliolosa</name>
    <dbReference type="NCBI Taxonomy" id="1961234"/>
    <lineage>
        <taxon>Eukaryota</taxon>
        <taxon>Viridiplantae</taxon>
        <taxon>Streptophyta</taxon>
        <taxon>Embryophyta</taxon>
        <taxon>Tracheophyta</taxon>
        <taxon>Spermatophyta</taxon>
        <taxon>Magnoliopsida</taxon>
        <taxon>eudicotyledons</taxon>
        <taxon>Gunneridae</taxon>
        <taxon>Pentapetalae</taxon>
        <taxon>asterids</taxon>
        <taxon>lamiids</taxon>
        <taxon>Lamiales</taxon>
        <taxon>Orobanchaceae</taxon>
        <taxon>Pedicularideae</taxon>
        <taxon>Castillejinae</taxon>
        <taxon>Castilleja</taxon>
    </lineage>
</organism>
<dbReference type="Proteomes" id="UP001632038">
    <property type="component" value="Unassembled WGS sequence"/>
</dbReference>
<keyword evidence="1 2" id="KW-0732">Signal</keyword>
<reference evidence="5" key="1">
    <citation type="journal article" date="2024" name="IScience">
        <title>Strigolactones Initiate the Formation of Haustorium-like Structures in Castilleja.</title>
        <authorList>
            <person name="Buerger M."/>
            <person name="Peterson D."/>
            <person name="Chory J."/>
        </authorList>
    </citation>
    <scope>NUCLEOTIDE SEQUENCE [LARGE SCALE GENOMIC DNA]</scope>
</reference>
<evidence type="ECO:0000256" key="1">
    <source>
        <dbReference type="ARBA" id="ARBA00022729"/>
    </source>
</evidence>
<dbReference type="PANTHER" id="PTHR31044:SF52">
    <property type="entry name" value="OS01G0631500 PROTEIN"/>
    <property type="match status" value="1"/>
</dbReference>
<dbReference type="GO" id="GO:0009506">
    <property type="term" value="C:plasmodesma"/>
    <property type="evidence" value="ECO:0007669"/>
    <property type="project" value="UniProtKB-ARBA"/>
</dbReference>
<dbReference type="EMBL" id="JAVIJP010000066">
    <property type="protein sequence ID" value="KAL3620693.1"/>
    <property type="molecule type" value="Genomic_DNA"/>
</dbReference>
<evidence type="ECO:0000313" key="4">
    <source>
        <dbReference type="EMBL" id="KAL3620693.1"/>
    </source>
</evidence>
<dbReference type="AlphaFoldDB" id="A0ABD3BTB0"/>
<sequence>MEKITLSLIFLGCLLSATCVFANRPNKYFDQKQAADWCVAQPNAPEDKLQAFIDYACGATDCTPISSGGSCFEPNTKQGHASWALDAVYKKAGGSCNTDIGTTTTTDPIWGLQISMNVKKKSRVIGCD</sequence>
<dbReference type="SMART" id="SM00768">
    <property type="entry name" value="X8"/>
    <property type="match status" value="1"/>
</dbReference>
<proteinExistence type="predicted"/>
<evidence type="ECO:0000256" key="2">
    <source>
        <dbReference type="SAM" id="SignalP"/>
    </source>
</evidence>
<comment type="caution">
    <text evidence="4">The sequence shown here is derived from an EMBL/GenBank/DDBJ whole genome shotgun (WGS) entry which is preliminary data.</text>
</comment>
<dbReference type="Gene3D" id="1.20.58.1040">
    <property type="match status" value="1"/>
</dbReference>
<protein>
    <recommendedName>
        <fullName evidence="3">X8 domain-containing protein</fullName>
    </recommendedName>
</protein>
<dbReference type="Pfam" id="PF07983">
    <property type="entry name" value="X8"/>
    <property type="match status" value="1"/>
</dbReference>
<dbReference type="InterPro" id="IPR044788">
    <property type="entry name" value="X8_dom_prot"/>
</dbReference>
<keyword evidence="5" id="KW-1185">Reference proteome</keyword>
<evidence type="ECO:0000313" key="5">
    <source>
        <dbReference type="Proteomes" id="UP001632038"/>
    </source>
</evidence>
<gene>
    <name evidence="4" type="ORF">CASFOL_035605</name>
</gene>
<accession>A0ABD3BTB0</accession>
<feature type="domain" description="X8" evidence="3">
    <location>
        <begin position="36"/>
        <end position="114"/>
    </location>
</feature>
<dbReference type="PANTHER" id="PTHR31044">
    <property type="entry name" value="BETA-1,3 GLUCANASE"/>
    <property type="match status" value="1"/>
</dbReference>
<feature type="signal peptide" evidence="2">
    <location>
        <begin position="1"/>
        <end position="22"/>
    </location>
</feature>
<evidence type="ECO:0000259" key="3">
    <source>
        <dbReference type="SMART" id="SM00768"/>
    </source>
</evidence>
<name>A0ABD3BTB0_9LAMI</name>